<dbReference type="PANTHER" id="PTHR33096">
    <property type="entry name" value="CXC2 DOMAIN-CONTAINING PROTEIN"/>
    <property type="match status" value="1"/>
</dbReference>
<keyword evidence="4" id="KW-1185">Reference proteome</keyword>
<dbReference type="Pfam" id="PF18803">
    <property type="entry name" value="CxC2"/>
    <property type="match status" value="1"/>
</dbReference>
<organism evidence="3 4">
    <name type="scientific">Patiria miniata</name>
    <name type="common">Bat star</name>
    <name type="synonym">Asterina miniata</name>
    <dbReference type="NCBI Taxonomy" id="46514"/>
    <lineage>
        <taxon>Eukaryota</taxon>
        <taxon>Metazoa</taxon>
        <taxon>Echinodermata</taxon>
        <taxon>Eleutherozoa</taxon>
        <taxon>Asterozoa</taxon>
        <taxon>Asteroidea</taxon>
        <taxon>Valvatacea</taxon>
        <taxon>Valvatida</taxon>
        <taxon>Asterinidae</taxon>
        <taxon>Patiria</taxon>
    </lineage>
</organism>
<sequence length="879" mass="99634">MPKYRPNVFKHKVTVLSRSSKGGRFKRKDVPLKDLFSSGPSDTQQKPQEIQHEISVAPCTSSTFSVNVEEEAVNTRKYAAKKIKQCNAWVGKRLLLENAFFESSAPHLPCCSCGTDEGDRVLCLDCGPQVVRCIDCTMSYHEDSNHLHKPQLILDGILQPFPLKPYLRRVDHDCDSRSRKTIQVFDEKGRLHNCWLVTCSCEEECASLVRLNLWPASPDQPRVAFHMDLMNLLHFLLLEGHMSLKGACQSLGCRNGLPLHEVNLLYHNLVSECFEEYRYFRYRCHNLNAVLDEDIKCPACPKENGDLFVSLDANFGLVRKRSSGVSYTDAKHKSLLFAPQEDVDHFVNVYDDHNISNDCSNFQAGDVLRAKNKTKKLDTTGVFGASCRHGFPLSFLNLRHGERLAYAAFTIDCILEKAQPSVKLHVIYDIACTLTAHFKKKKDKKLELDMALPVFHAYGHKMACQVAYSTRWRCGYGLTDGEVMERLWSYLRRFSSITKEMTPAHREDLLTDALLHYSRRKRADIGSSLVLLMDRAVRVKEDSSKALEEICSDCAVSLKDIKDWREAEKCQVDVSKSSTKGQVPWKEKYVQKLLHYEQRKEQLALCDDDTRAGMLAGQCQELDQDLKTLEQRHGIQRWCNDNPAFITHLAVMKGKQQVALIQKLWSHAVEYTFFLDMSKKYSEGQSVATRLSKQIRKSSKALRKLVSAYNSCDFTTPPSSTSHKDVIDLTSQLYTNLTVTKQGSTPIPSSTRRRAVDLINLSDWAKEETALVEKEMARVLQSVSDRHNQLVALVKDLRSAEADRAEGLLFLVGNAIQEQEQLHLNLEKCFSKYIPISSCTPFFRSTILSAISPELSPSDETPLSSDSSSDESEDEAVSD</sequence>
<feature type="domain" description="CxC2-like cysteine cluster KDZ transposase-associated" evidence="2">
    <location>
        <begin position="174"/>
        <end position="249"/>
    </location>
</feature>
<feature type="compositionally biased region" description="Acidic residues" evidence="1">
    <location>
        <begin position="868"/>
        <end position="879"/>
    </location>
</feature>
<feature type="compositionally biased region" description="Low complexity" evidence="1">
    <location>
        <begin position="853"/>
        <end position="867"/>
    </location>
</feature>
<evidence type="ECO:0000313" key="4">
    <source>
        <dbReference type="Proteomes" id="UP000887568"/>
    </source>
</evidence>
<proteinExistence type="predicted"/>
<dbReference type="EnsemblMetazoa" id="XM_038196740.1">
    <property type="protein sequence ID" value="XP_038052668.1"/>
    <property type="gene ID" value="LOC119725345"/>
</dbReference>
<dbReference type="PANTHER" id="PTHR33096:SF1">
    <property type="entry name" value="CXC1-LIKE CYSTEINE CLUSTER ASSOCIATED WITH KDZ TRANSPOSASES DOMAIN-CONTAINING PROTEIN"/>
    <property type="match status" value="1"/>
</dbReference>
<evidence type="ECO:0000256" key="1">
    <source>
        <dbReference type="SAM" id="MobiDB-lite"/>
    </source>
</evidence>
<accession>A0A913ZLJ2</accession>
<protein>
    <recommendedName>
        <fullName evidence="2">CxC2-like cysteine cluster KDZ transposase-associated domain-containing protein</fullName>
    </recommendedName>
</protein>
<dbReference type="Pfam" id="PF18758">
    <property type="entry name" value="KDZ"/>
    <property type="match status" value="1"/>
</dbReference>
<dbReference type="OrthoDB" id="10063408at2759"/>
<dbReference type="RefSeq" id="XP_038052668.1">
    <property type="nucleotide sequence ID" value="XM_038196740.1"/>
</dbReference>
<dbReference type="InterPro" id="IPR041457">
    <property type="entry name" value="CxC2_KDZ-assoc"/>
</dbReference>
<dbReference type="GeneID" id="119725345"/>
<feature type="region of interest" description="Disordered" evidence="1">
    <location>
        <begin position="853"/>
        <end position="879"/>
    </location>
</feature>
<evidence type="ECO:0000313" key="3">
    <source>
        <dbReference type="EnsemblMetazoa" id="XP_038052668.1"/>
    </source>
</evidence>
<reference evidence="3" key="1">
    <citation type="submission" date="2022-11" db="UniProtKB">
        <authorList>
            <consortium name="EnsemblMetazoa"/>
        </authorList>
    </citation>
    <scope>IDENTIFICATION</scope>
</reference>
<name>A0A913ZLJ2_PATMI</name>
<evidence type="ECO:0000259" key="2">
    <source>
        <dbReference type="Pfam" id="PF18803"/>
    </source>
</evidence>
<dbReference type="InterPro" id="IPR040521">
    <property type="entry name" value="KDZ"/>
</dbReference>
<dbReference type="Proteomes" id="UP000887568">
    <property type="component" value="Unplaced"/>
</dbReference>
<dbReference type="AlphaFoldDB" id="A0A913ZLJ2"/>